<protein>
    <recommendedName>
        <fullName evidence="4">AmmeMemoRadiSam system protein B</fullName>
    </recommendedName>
</protein>
<dbReference type="EMBL" id="JBEFKJ010000033">
    <property type="protein sequence ID" value="KAL2038356.1"/>
    <property type="molecule type" value="Genomic_DNA"/>
</dbReference>
<dbReference type="NCBIfam" id="TIGR04336">
    <property type="entry name" value="AmmeMemoSam_B"/>
    <property type="match status" value="1"/>
</dbReference>
<dbReference type="CDD" id="cd07361">
    <property type="entry name" value="MEMO_like"/>
    <property type="match status" value="1"/>
</dbReference>
<comment type="caution">
    <text evidence="2">The sequence shown here is derived from an EMBL/GenBank/DDBJ whole genome shotgun (WGS) entry which is preliminary data.</text>
</comment>
<evidence type="ECO:0000313" key="2">
    <source>
        <dbReference type="EMBL" id="KAL2038356.1"/>
    </source>
</evidence>
<dbReference type="PANTHER" id="PTHR11060:SF0">
    <property type="entry name" value="PROTEIN MEMO1"/>
    <property type="match status" value="1"/>
</dbReference>
<reference evidence="2 3" key="1">
    <citation type="submission" date="2024-09" db="EMBL/GenBank/DDBJ databases">
        <title>Rethinking Asexuality: The Enigmatic Case of Functional Sexual Genes in Lepraria (Stereocaulaceae).</title>
        <authorList>
            <person name="Doellman M."/>
            <person name="Sun Y."/>
            <person name="Barcenas-Pena A."/>
            <person name="Lumbsch H.T."/>
            <person name="Grewe F."/>
        </authorList>
    </citation>
    <scope>NUCLEOTIDE SEQUENCE [LARGE SCALE GENOMIC DNA]</scope>
    <source>
        <strain evidence="2 3">Mercado 3170</strain>
    </source>
</reference>
<name>A0ABR4A039_9LECA</name>
<evidence type="ECO:0008006" key="4">
    <source>
        <dbReference type="Google" id="ProtNLM"/>
    </source>
</evidence>
<accession>A0ABR4A039</accession>
<proteinExistence type="inferred from homology"/>
<evidence type="ECO:0000256" key="1">
    <source>
        <dbReference type="ARBA" id="ARBA00006315"/>
    </source>
</evidence>
<sequence>MGNLTLDTTTIAKLRSSTQFKDMSTSSDSAEHSLEMHLPYIYHLLGKCFKPSTLPPLVPILVGSTEPTTEKAFGALLAPYLADSSNVFVISSDFCHWGSRFNYTYYLVSDTSDPSQGVSLNRKDHPKGIPIYESIARIDRLAMQGIETGHHDAFLATLQDTGNTVCGRHPIGVIIAAIEVLKQQGTIEKGMGNFHFVRYERSSEVVEPNDSSVSYASAFAVL</sequence>
<dbReference type="Pfam" id="PF01875">
    <property type="entry name" value="Memo"/>
    <property type="match status" value="1"/>
</dbReference>
<keyword evidence="3" id="KW-1185">Reference proteome</keyword>
<gene>
    <name evidence="2" type="ORF">N7G274_009005</name>
</gene>
<organism evidence="2 3">
    <name type="scientific">Stereocaulon virgatum</name>
    <dbReference type="NCBI Taxonomy" id="373712"/>
    <lineage>
        <taxon>Eukaryota</taxon>
        <taxon>Fungi</taxon>
        <taxon>Dikarya</taxon>
        <taxon>Ascomycota</taxon>
        <taxon>Pezizomycotina</taxon>
        <taxon>Lecanoromycetes</taxon>
        <taxon>OSLEUM clade</taxon>
        <taxon>Lecanoromycetidae</taxon>
        <taxon>Lecanorales</taxon>
        <taxon>Lecanorineae</taxon>
        <taxon>Stereocaulaceae</taxon>
        <taxon>Stereocaulon</taxon>
    </lineage>
</organism>
<dbReference type="InterPro" id="IPR002737">
    <property type="entry name" value="MEMO1_fam"/>
</dbReference>
<comment type="similarity">
    <text evidence="1">Belongs to the MEMO1 family.</text>
</comment>
<evidence type="ECO:0000313" key="3">
    <source>
        <dbReference type="Proteomes" id="UP001590950"/>
    </source>
</evidence>
<dbReference type="Gene3D" id="3.40.830.10">
    <property type="entry name" value="LigB-like"/>
    <property type="match status" value="1"/>
</dbReference>
<dbReference type="PANTHER" id="PTHR11060">
    <property type="entry name" value="PROTEIN MEMO1"/>
    <property type="match status" value="1"/>
</dbReference>
<dbReference type="Proteomes" id="UP001590950">
    <property type="component" value="Unassembled WGS sequence"/>
</dbReference>